<feature type="compositionally biased region" description="Low complexity" evidence="10">
    <location>
        <begin position="87"/>
        <end position="122"/>
    </location>
</feature>
<keyword evidence="5 9" id="KW-0175">Coiled coil</keyword>
<evidence type="ECO:0000256" key="9">
    <source>
        <dbReference type="SAM" id="Coils"/>
    </source>
</evidence>
<reference evidence="12" key="1">
    <citation type="submission" date="2021-10" db="EMBL/GenBank/DDBJ databases">
        <title>Tropical sea cucumber genome reveals ecological adaptation and Cuvierian tubules defense mechanism.</title>
        <authorList>
            <person name="Chen T."/>
        </authorList>
    </citation>
    <scope>NUCLEOTIDE SEQUENCE</scope>
    <source>
        <strain evidence="12">Nanhai2018</strain>
        <tissue evidence="12">Muscle</tissue>
    </source>
</reference>
<evidence type="ECO:0000259" key="11">
    <source>
        <dbReference type="PROSITE" id="PS50192"/>
    </source>
</evidence>
<keyword evidence="6" id="KW-0206">Cytoskeleton</keyword>
<dbReference type="AlphaFoldDB" id="A0A9Q1CKT5"/>
<organism evidence="12 13">
    <name type="scientific">Holothuria leucospilota</name>
    <name type="common">Black long sea cucumber</name>
    <name type="synonym">Mertensiothuria leucospilota</name>
    <dbReference type="NCBI Taxonomy" id="206669"/>
    <lineage>
        <taxon>Eukaryota</taxon>
        <taxon>Metazoa</taxon>
        <taxon>Echinodermata</taxon>
        <taxon>Eleutherozoa</taxon>
        <taxon>Echinozoa</taxon>
        <taxon>Holothuroidea</taxon>
        <taxon>Aspidochirotacea</taxon>
        <taxon>Aspidochirotida</taxon>
        <taxon>Holothuriidae</taxon>
        <taxon>Holothuria</taxon>
    </lineage>
</organism>
<feature type="region of interest" description="Disordered" evidence="10">
    <location>
        <begin position="918"/>
        <end position="954"/>
    </location>
</feature>
<feature type="region of interest" description="Disordered" evidence="10">
    <location>
        <begin position="84"/>
        <end position="151"/>
    </location>
</feature>
<dbReference type="InterPro" id="IPR000727">
    <property type="entry name" value="T_SNARE_dom"/>
</dbReference>
<evidence type="ECO:0000256" key="2">
    <source>
        <dbReference type="ARBA" id="ARBA00022490"/>
    </source>
</evidence>
<evidence type="ECO:0000256" key="4">
    <source>
        <dbReference type="ARBA" id="ARBA00023018"/>
    </source>
</evidence>
<sequence>MYSSQSPRHSPTPPSQQVNNNSFDQDASSGSSSGSGTASSNSTPRSPSRSKSPRPHRVDGTSRFPEAKMETFQSFNAAYNAGPVYISEGLGSPVPGGPSSPNSAASHPRSNSPVHSRSSGSSQGSGGNISIGHGTHPGAHPPGHPHSQYHRAADFDSLDMSAQLRELQRENAMFRQELDARDAKLSSSMNSIKTFWSPELKKERALRKEEAGKIQALKEQCKKAVEENQHFSRTIKQLKEELARQQKLNSHLQTSELSNGVPPSHLTHEIETLRSERESMKKEIFLLKKTAEEREIRIETQKQTLTAREESIKKLLEMLQSKGLSTKMLEGDREEADRLRSRLVEAETRVAHLERMVDSREEGSWPDRVNGLDRADGEELRSLRQKVEQAQGEVASKNTEVQALHTKLDAMGQQYQDQQAHISLLKESLVAKEQHINMLQADMNSLRSRMEEKELILAHKDEQLNSMSTDKSKRSGEVNELKEIIDLKERKVAVLQKKLNDFANTLEIKDTKLRVLLIKIDNIQEQLQEKQHLVEDLRAKIEGLEAERTSSDNAMSSLEEALMEKDKTLTMIREQKEKEGTSLREDSEKHQRQIQEMAARIDALQKDLNEKESSLMDLKEHASQLASSGLKKDSKITTLEINLAQTKEELTQAEEELKKWKDEKEAATGQQLKDLNEKVEKSSSEALKLQSEVDRLLDIMKDMEEEKNDKDNQVKSLEGIIRRNCPGQLKEVNMKFTNIKRDQQNQKRVNQQLLEEAKKREGALTTDTQQLQSMVKEKTNRLEELEEALKESVSITADREMVLAQQTQTINKLQKQLDDTKKTLQAVQKKLADTEDKLTATQAILEEKDNRLKIVAAEGRKHLEEALETKQEALTAAIGEKDAHIALLELNRKSTKTSDELKSLKKEKDALVQQLKDQTQKRLKLLHHNSDSDKFLRGNSPITPDPDDEDGIWA</sequence>
<dbReference type="GO" id="GO:0098882">
    <property type="term" value="F:structural constituent of presynaptic active zone"/>
    <property type="evidence" value="ECO:0007669"/>
    <property type="project" value="TreeGrafter"/>
</dbReference>
<dbReference type="PANTHER" id="PTHR18861:SF0">
    <property type="entry name" value="BRUCHPILOT, ISOFORM J"/>
    <property type="match status" value="1"/>
</dbReference>
<evidence type="ECO:0000256" key="3">
    <source>
        <dbReference type="ARBA" id="ARBA00022553"/>
    </source>
</evidence>
<evidence type="ECO:0000256" key="5">
    <source>
        <dbReference type="ARBA" id="ARBA00023054"/>
    </source>
</evidence>
<evidence type="ECO:0000256" key="10">
    <source>
        <dbReference type="SAM" id="MobiDB-lite"/>
    </source>
</evidence>
<proteinExistence type="predicted"/>
<dbReference type="Proteomes" id="UP001152320">
    <property type="component" value="Chromosome 2"/>
</dbReference>
<accession>A0A9Q1CKT5</accession>
<feature type="compositionally biased region" description="Acidic residues" evidence="10">
    <location>
        <begin position="945"/>
        <end position="954"/>
    </location>
</feature>
<dbReference type="InterPro" id="IPR019323">
    <property type="entry name" value="ELKS/CAST"/>
</dbReference>
<comment type="subcellular location">
    <subcellularLocation>
        <location evidence="1">Cytoplasm</location>
        <location evidence="1">Cytoskeleton</location>
    </subcellularLocation>
    <subcellularLocation>
        <location evidence="8">Presynapse</location>
    </subcellularLocation>
</comment>
<dbReference type="SUPFAM" id="SSF57997">
    <property type="entry name" value="Tropomyosin"/>
    <property type="match status" value="1"/>
</dbReference>
<keyword evidence="7" id="KW-0966">Cell projection</keyword>
<keyword evidence="4" id="KW-0770">Synapse</keyword>
<dbReference type="OrthoDB" id="2019763at2759"/>
<dbReference type="GO" id="GO:0007274">
    <property type="term" value="P:neuromuscular synaptic transmission"/>
    <property type="evidence" value="ECO:0007669"/>
    <property type="project" value="TreeGrafter"/>
</dbReference>
<comment type="caution">
    <text evidence="12">The sequence shown here is derived from an EMBL/GenBank/DDBJ whole genome shotgun (WGS) entry which is preliminary data.</text>
</comment>
<evidence type="ECO:0000256" key="6">
    <source>
        <dbReference type="ARBA" id="ARBA00023212"/>
    </source>
</evidence>
<gene>
    <name evidence="12" type="ORF">HOLleu_06054</name>
</gene>
<name>A0A9Q1CKT5_HOLLE</name>
<keyword evidence="3" id="KW-0597">Phosphoprotein</keyword>
<evidence type="ECO:0000256" key="7">
    <source>
        <dbReference type="ARBA" id="ARBA00023273"/>
    </source>
</evidence>
<feature type="compositionally biased region" description="Polar residues" evidence="10">
    <location>
        <begin position="1"/>
        <end position="26"/>
    </location>
</feature>
<feature type="coiled-coil region" evidence="9">
    <location>
        <begin position="157"/>
        <end position="290"/>
    </location>
</feature>
<protein>
    <submittedName>
        <fullName evidence="12">ELKS/Rab6-interacting/CAST family member 1</fullName>
    </submittedName>
</protein>
<dbReference type="GO" id="GO:0048788">
    <property type="term" value="C:cytoskeleton of presynaptic active zone"/>
    <property type="evidence" value="ECO:0007669"/>
    <property type="project" value="TreeGrafter"/>
</dbReference>
<evidence type="ECO:0000313" key="13">
    <source>
        <dbReference type="Proteomes" id="UP001152320"/>
    </source>
</evidence>
<feature type="compositionally biased region" description="Basic and acidic residues" evidence="10">
    <location>
        <begin position="56"/>
        <end position="69"/>
    </location>
</feature>
<dbReference type="PANTHER" id="PTHR18861">
    <property type="entry name" value="ELKS/RAB6-INTERACTING/CAST PROTEIN"/>
    <property type="match status" value="1"/>
</dbReference>
<keyword evidence="13" id="KW-1185">Reference proteome</keyword>
<evidence type="ECO:0000256" key="1">
    <source>
        <dbReference type="ARBA" id="ARBA00004245"/>
    </source>
</evidence>
<dbReference type="Pfam" id="PF10174">
    <property type="entry name" value="Cast"/>
    <property type="match status" value="2"/>
</dbReference>
<dbReference type="GO" id="GO:0030424">
    <property type="term" value="C:axon"/>
    <property type="evidence" value="ECO:0007669"/>
    <property type="project" value="UniProtKB-SubCell"/>
</dbReference>
<feature type="region of interest" description="Disordered" evidence="10">
    <location>
        <begin position="1"/>
        <end position="69"/>
    </location>
</feature>
<evidence type="ECO:0000313" key="12">
    <source>
        <dbReference type="EMBL" id="KAJ8047141.1"/>
    </source>
</evidence>
<dbReference type="EMBL" id="JAIZAY010000002">
    <property type="protein sequence ID" value="KAJ8047141.1"/>
    <property type="molecule type" value="Genomic_DNA"/>
</dbReference>
<keyword evidence="2" id="KW-0963">Cytoplasm</keyword>
<evidence type="ECO:0000256" key="8">
    <source>
        <dbReference type="ARBA" id="ARBA00034106"/>
    </source>
</evidence>
<feature type="compositionally biased region" description="Low complexity" evidence="10">
    <location>
        <begin position="27"/>
        <end position="50"/>
    </location>
</feature>
<feature type="domain" description="T-SNARE coiled-coil homology" evidence="11">
    <location>
        <begin position="772"/>
        <end position="834"/>
    </location>
</feature>
<dbReference type="GO" id="GO:0048167">
    <property type="term" value="P:regulation of synaptic plasticity"/>
    <property type="evidence" value="ECO:0007669"/>
    <property type="project" value="TreeGrafter"/>
</dbReference>
<feature type="coiled-coil region" evidence="9">
    <location>
        <begin position="329"/>
        <end position="356"/>
    </location>
</feature>
<dbReference type="PROSITE" id="PS50192">
    <property type="entry name" value="T_SNARE"/>
    <property type="match status" value="1"/>
</dbReference>